<dbReference type="InterPro" id="IPR035097">
    <property type="entry name" value="M29_N-terminal"/>
</dbReference>
<accession>A0A2H0PZ25</accession>
<evidence type="ECO:0000256" key="5">
    <source>
        <dbReference type="ARBA" id="ARBA00022438"/>
    </source>
</evidence>
<evidence type="ECO:0000256" key="9">
    <source>
        <dbReference type="ARBA" id="ARBA00023049"/>
    </source>
</evidence>
<proteinExistence type="inferred from homology"/>
<evidence type="ECO:0000256" key="7">
    <source>
        <dbReference type="ARBA" id="ARBA00022723"/>
    </source>
</evidence>
<dbReference type="InterPro" id="IPR052170">
    <property type="entry name" value="M29_Exopeptidase"/>
</dbReference>
<keyword evidence="8" id="KW-0378">Hydrolase</keyword>
<dbReference type="GO" id="GO:0004177">
    <property type="term" value="F:aminopeptidase activity"/>
    <property type="evidence" value="ECO:0007669"/>
    <property type="project" value="UniProtKB-KW"/>
</dbReference>
<comment type="caution">
    <text evidence="10">The sequence shown here is derived from an EMBL/GenBank/DDBJ whole genome shotgun (WGS) entry which is preliminary data.</text>
</comment>
<sequence>MPQNKFIAGYSKEIQFFNPKLVEKIAWDMVNTSTKVKKGDNVLIHMDPGGRQLALELAKLSVAKGARVYYLIQDRELNAAIVEHESKKDIARFFSFDNAKFFEADVSFIIRAPKTAFALENIPSIVVNKLNSAAQPALMEYRVNHSRWCLIYWPTIKEARIEKMSYEEYVKLFFNSCNQPWNTIQKAQDTLKSTLDKGRALDLLADPHNTDKQKRTELHMSIQGMTFANSTIDKNYPGAEVFSAPVKNSVNGRVFARGMYSYNGKRMRDISLVFENGKVVSASARKGENHLADILNTDAGSRYVGEVALGTNPGLKQRLFNPLLNEKVGGSFHIALGRSYQNERYKGKVVKLFNGNESAIHWDITILMRKPYGGGAVIVDGKIIQRNGAFVPKNLGVLNG</sequence>
<keyword evidence="7" id="KW-0479">Metal-binding</keyword>
<comment type="cofactor">
    <cofactor evidence="2">
        <name>Mg(2+)</name>
        <dbReference type="ChEBI" id="CHEBI:18420"/>
    </cofactor>
</comment>
<evidence type="ECO:0000256" key="1">
    <source>
        <dbReference type="ARBA" id="ARBA00001941"/>
    </source>
</evidence>
<evidence type="ECO:0000256" key="4">
    <source>
        <dbReference type="ARBA" id="ARBA00008236"/>
    </source>
</evidence>
<name>A0A2H0PZ25_9BACT</name>
<protein>
    <recommendedName>
        <fullName evidence="12">Aminopeptidase</fullName>
    </recommendedName>
</protein>
<dbReference type="GO" id="GO:0046872">
    <property type="term" value="F:metal ion binding"/>
    <property type="evidence" value="ECO:0007669"/>
    <property type="project" value="UniProtKB-KW"/>
</dbReference>
<reference evidence="10 11" key="1">
    <citation type="submission" date="2017-09" db="EMBL/GenBank/DDBJ databases">
        <title>Depth-based differentiation of microbial function through sediment-hosted aquifers and enrichment of novel symbionts in the deep terrestrial subsurface.</title>
        <authorList>
            <person name="Probst A.J."/>
            <person name="Ladd B."/>
            <person name="Jarett J.K."/>
            <person name="Geller-Mcgrath D.E."/>
            <person name="Sieber C.M."/>
            <person name="Emerson J.B."/>
            <person name="Anantharaman K."/>
            <person name="Thomas B.C."/>
            <person name="Malmstrom R."/>
            <person name="Stieglmeier M."/>
            <person name="Klingl A."/>
            <person name="Woyke T."/>
            <person name="Ryan C.M."/>
            <person name="Banfield J.F."/>
        </authorList>
    </citation>
    <scope>NUCLEOTIDE SEQUENCE [LARGE SCALE GENOMIC DNA]</scope>
    <source>
        <strain evidence="10">CG11_big_fil_rev_8_21_14_0_20_43_10</strain>
    </source>
</reference>
<evidence type="ECO:0000256" key="8">
    <source>
        <dbReference type="ARBA" id="ARBA00022801"/>
    </source>
</evidence>
<gene>
    <name evidence="10" type="ORF">COV41_01300</name>
</gene>
<dbReference type="Pfam" id="PF02073">
    <property type="entry name" value="Peptidase_M29"/>
    <property type="match status" value="1"/>
</dbReference>
<keyword evidence="6" id="KW-0645">Protease</keyword>
<dbReference type="PANTHER" id="PTHR34448">
    <property type="entry name" value="AMINOPEPTIDASE"/>
    <property type="match status" value="1"/>
</dbReference>
<evidence type="ECO:0000313" key="10">
    <source>
        <dbReference type="EMBL" id="PIR26525.1"/>
    </source>
</evidence>
<evidence type="ECO:0000256" key="2">
    <source>
        <dbReference type="ARBA" id="ARBA00001946"/>
    </source>
</evidence>
<organism evidence="10 11">
    <name type="scientific">Candidatus Brennerbacteria bacterium CG11_big_fil_rev_8_21_14_0_20_43_10</name>
    <dbReference type="NCBI Taxonomy" id="1974523"/>
    <lineage>
        <taxon>Bacteria</taxon>
        <taxon>Candidatus Brenneribacteriota</taxon>
    </lineage>
</organism>
<evidence type="ECO:0000256" key="3">
    <source>
        <dbReference type="ARBA" id="ARBA00001947"/>
    </source>
</evidence>
<evidence type="ECO:0000256" key="6">
    <source>
        <dbReference type="ARBA" id="ARBA00022670"/>
    </source>
</evidence>
<evidence type="ECO:0000313" key="11">
    <source>
        <dbReference type="Proteomes" id="UP000236846"/>
    </source>
</evidence>
<dbReference type="AlphaFoldDB" id="A0A2H0PZ25"/>
<dbReference type="PROSITE" id="PS50890">
    <property type="entry name" value="PUA"/>
    <property type="match status" value="1"/>
</dbReference>
<dbReference type="GO" id="GO:0008237">
    <property type="term" value="F:metallopeptidase activity"/>
    <property type="evidence" value="ECO:0007669"/>
    <property type="project" value="UniProtKB-KW"/>
</dbReference>
<dbReference type="InterPro" id="IPR000787">
    <property type="entry name" value="Peptidase_M29"/>
</dbReference>
<comment type="cofactor">
    <cofactor evidence="1">
        <name>Co(2+)</name>
        <dbReference type="ChEBI" id="CHEBI:48828"/>
    </cofactor>
</comment>
<dbReference type="Proteomes" id="UP000236846">
    <property type="component" value="Unassembled WGS sequence"/>
</dbReference>
<evidence type="ECO:0008006" key="12">
    <source>
        <dbReference type="Google" id="ProtNLM"/>
    </source>
</evidence>
<dbReference type="GO" id="GO:0006508">
    <property type="term" value="P:proteolysis"/>
    <property type="evidence" value="ECO:0007669"/>
    <property type="project" value="UniProtKB-KW"/>
</dbReference>
<dbReference type="EMBL" id="PCXE01000020">
    <property type="protein sequence ID" value="PIR26525.1"/>
    <property type="molecule type" value="Genomic_DNA"/>
</dbReference>
<dbReference type="SUPFAM" id="SSF144052">
    <property type="entry name" value="Thermophilic metalloprotease-like"/>
    <property type="match status" value="1"/>
</dbReference>
<dbReference type="Gene3D" id="3.40.1830.10">
    <property type="entry name" value="Thermophilic metalloprotease (M29)"/>
    <property type="match status" value="1"/>
</dbReference>
<keyword evidence="9" id="KW-0482">Metalloprotease</keyword>
<dbReference type="PANTHER" id="PTHR34448:SF1">
    <property type="entry name" value="BLL6088 PROTEIN"/>
    <property type="match status" value="1"/>
</dbReference>
<comment type="cofactor">
    <cofactor evidence="3">
        <name>Zn(2+)</name>
        <dbReference type="ChEBI" id="CHEBI:29105"/>
    </cofactor>
</comment>
<comment type="similarity">
    <text evidence="4">Belongs to the peptidase M29 family.</text>
</comment>
<keyword evidence="5" id="KW-0031">Aminopeptidase</keyword>